<dbReference type="PROSITE" id="PS50975">
    <property type="entry name" value="ATP_GRASP"/>
    <property type="match status" value="1"/>
</dbReference>
<reference evidence="7" key="2">
    <citation type="submission" date="2023-06" db="EMBL/GenBank/DDBJ databases">
        <authorList>
            <person name="Zeman M."/>
            <person name="Kubasova T."/>
            <person name="Jahodarova E."/>
            <person name="Nykrynova M."/>
            <person name="Rychlik I."/>
        </authorList>
    </citation>
    <scope>NUCLEOTIDE SEQUENCE</scope>
    <source>
        <strain evidence="7">153_Feed</strain>
    </source>
</reference>
<feature type="region of interest" description="Disordered" evidence="5">
    <location>
        <begin position="395"/>
        <end position="426"/>
    </location>
</feature>
<evidence type="ECO:0000256" key="1">
    <source>
        <dbReference type="ARBA" id="ARBA00022598"/>
    </source>
</evidence>
<evidence type="ECO:0000256" key="3">
    <source>
        <dbReference type="ARBA" id="ARBA00022840"/>
    </source>
</evidence>
<name>A0ABT7V772_9ACTN</name>
<dbReference type="PANTHER" id="PTHR43585:SF2">
    <property type="entry name" value="ATP-GRASP ENZYME FSQD"/>
    <property type="match status" value="1"/>
</dbReference>
<dbReference type="InterPro" id="IPR052032">
    <property type="entry name" value="ATP-dep_AA_Ligase"/>
</dbReference>
<comment type="caution">
    <text evidence="7">The sequence shown here is derived from an EMBL/GenBank/DDBJ whole genome shotgun (WGS) entry which is preliminary data.</text>
</comment>
<dbReference type="Gene3D" id="3.30.1490.20">
    <property type="entry name" value="ATP-grasp fold, A domain"/>
    <property type="match status" value="1"/>
</dbReference>
<evidence type="ECO:0000256" key="4">
    <source>
        <dbReference type="PROSITE-ProRule" id="PRU00409"/>
    </source>
</evidence>
<feature type="compositionally biased region" description="Low complexity" evidence="5">
    <location>
        <begin position="416"/>
        <end position="426"/>
    </location>
</feature>
<dbReference type="Gene3D" id="3.30.470.20">
    <property type="entry name" value="ATP-grasp fold, B domain"/>
    <property type="match status" value="1"/>
</dbReference>
<dbReference type="PANTHER" id="PTHR43585">
    <property type="entry name" value="FUMIPYRROLE BIOSYNTHESIS PROTEIN C"/>
    <property type="match status" value="1"/>
</dbReference>
<reference evidence="7" key="1">
    <citation type="submission" date="2023-06" db="EMBL/GenBank/DDBJ databases">
        <title>Identification and characterization of horizontal gene transfer across gut microbiota members of farm animals based on homology search.</title>
        <authorList>
            <person name="Schwarzerova J."/>
            <person name="Nykrynova M."/>
            <person name="Jureckova K."/>
            <person name="Cejkova D."/>
            <person name="Rychlik I."/>
        </authorList>
    </citation>
    <scope>NUCLEOTIDE SEQUENCE</scope>
    <source>
        <strain evidence="7">153_Feed</strain>
    </source>
</reference>
<organism evidence="7 8">
    <name type="scientific">Thermophilibacter provencensis</name>
    <dbReference type="NCBI Taxonomy" id="1852386"/>
    <lineage>
        <taxon>Bacteria</taxon>
        <taxon>Bacillati</taxon>
        <taxon>Actinomycetota</taxon>
        <taxon>Coriobacteriia</taxon>
        <taxon>Coriobacteriales</taxon>
        <taxon>Atopobiaceae</taxon>
        <taxon>Thermophilibacter</taxon>
    </lineage>
</organism>
<dbReference type="EMBL" id="JAUDEA010000020">
    <property type="protein sequence ID" value="MDM8271866.1"/>
    <property type="molecule type" value="Genomic_DNA"/>
</dbReference>
<accession>A0ABT7V772</accession>
<dbReference type="Proteomes" id="UP001529256">
    <property type="component" value="Unassembled WGS sequence"/>
</dbReference>
<proteinExistence type="predicted"/>
<keyword evidence="1" id="KW-0436">Ligase</keyword>
<gene>
    <name evidence="7" type="ORF">QUW25_09335</name>
</gene>
<evidence type="ECO:0000313" key="7">
    <source>
        <dbReference type="EMBL" id="MDM8271866.1"/>
    </source>
</evidence>
<protein>
    <recommendedName>
        <fullName evidence="6">ATP-grasp domain-containing protein</fullName>
    </recommendedName>
</protein>
<feature type="domain" description="ATP-grasp" evidence="6">
    <location>
        <begin position="118"/>
        <end position="316"/>
    </location>
</feature>
<keyword evidence="3 4" id="KW-0067">ATP-binding</keyword>
<dbReference type="InterPro" id="IPR013815">
    <property type="entry name" value="ATP_grasp_subdomain_1"/>
</dbReference>
<keyword evidence="2 4" id="KW-0547">Nucleotide-binding</keyword>
<evidence type="ECO:0000256" key="2">
    <source>
        <dbReference type="ARBA" id="ARBA00022741"/>
    </source>
</evidence>
<dbReference type="SUPFAM" id="SSF56059">
    <property type="entry name" value="Glutathione synthetase ATP-binding domain-like"/>
    <property type="match status" value="1"/>
</dbReference>
<sequence>MNVVFVSPQFPSVYWQFCAALRRNGARALGVGDTPWEALAPEVRASLDEYYRVDSLEDYDQVYRAVAYFSYRYGKPDWIESNNEHWLSLDARLREDFNLAHGPRPAEVARWQSKAAQKPLYAAAGVSTARQTRLTTFDETRWFIGEMGHYPVFAKPEVGVGACGTRILISDEDLRALLADHGDTPYVIEQLARGDICSWDAILDSRGEPLFENQEEFPPSMADVVHGGLDMSYLSRPDVDPALARLGRATVHAFGLASRFVHLEFFRLLQDQPGLGSAGDYVGLEVNVRPPGGLTPEMMNYAHATDVYQIWADMLCFDERRTEPGGTDAYCVYASRRDAHRYAHTHDEVLARWGEHVVSCGRVPDALSDDLGNYQYTARLETQGEADEFVAFVHEREGLSDGDSQGVREGPGGGAQPAEPGADGSR</sequence>
<keyword evidence="8" id="KW-1185">Reference proteome</keyword>
<dbReference type="InterPro" id="IPR011761">
    <property type="entry name" value="ATP-grasp"/>
</dbReference>
<dbReference type="RefSeq" id="WP_289511942.1">
    <property type="nucleotide sequence ID" value="NZ_JAUDEA010000020.1"/>
</dbReference>
<evidence type="ECO:0000259" key="6">
    <source>
        <dbReference type="PROSITE" id="PS50975"/>
    </source>
</evidence>
<evidence type="ECO:0000256" key="5">
    <source>
        <dbReference type="SAM" id="MobiDB-lite"/>
    </source>
</evidence>
<evidence type="ECO:0000313" key="8">
    <source>
        <dbReference type="Proteomes" id="UP001529256"/>
    </source>
</evidence>